<feature type="region of interest" description="Disordered" evidence="1">
    <location>
        <begin position="66"/>
        <end position="86"/>
    </location>
</feature>
<dbReference type="InParanoid" id="A0A136IWP1"/>
<feature type="region of interest" description="Disordered" evidence="1">
    <location>
        <begin position="1"/>
        <end position="39"/>
    </location>
</feature>
<gene>
    <name evidence="2" type="ORF">Micbo1qcDRAFT_165994</name>
</gene>
<dbReference type="Proteomes" id="UP000070501">
    <property type="component" value="Unassembled WGS sequence"/>
</dbReference>
<dbReference type="AlphaFoldDB" id="A0A136IWP1"/>
<reference evidence="3" key="1">
    <citation type="submission" date="2016-02" db="EMBL/GenBank/DDBJ databases">
        <title>Draft genome sequence of Microdochium bolleyi, a fungal endophyte of beachgrass.</title>
        <authorList>
            <consortium name="DOE Joint Genome Institute"/>
            <person name="David A.S."/>
            <person name="May G."/>
            <person name="Haridas S."/>
            <person name="Lim J."/>
            <person name="Wang M."/>
            <person name="Labutti K."/>
            <person name="Lipzen A."/>
            <person name="Barry K."/>
            <person name="Grigoriev I.V."/>
        </authorList>
    </citation>
    <scope>NUCLEOTIDE SEQUENCE [LARGE SCALE GENOMIC DNA]</scope>
    <source>
        <strain evidence="3">J235TASD1</strain>
    </source>
</reference>
<feature type="compositionally biased region" description="Pro residues" evidence="1">
    <location>
        <begin position="1"/>
        <end position="15"/>
    </location>
</feature>
<feature type="non-terminal residue" evidence="2">
    <location>
        <position position="86"/>
    </location>
</feature>
<dbReference type="EMBL" id="KQ964256">
    <property type="protein sequence ID" value="KXJ89196.1"/>
    <property type="molecule type" value="Genomic_DNA"/>
</dbReference>
<name>A0A136IWP1_9PEZI</name>
<sequence>MYSPTPPPPVPPPKPSSHDVSRLSTPASGTPPRPAPIPEGILNAVETSRFSHADASGLIPAPVRAAASVPAASPDPGDQWLPKVLE</sequence>
<proteinExistence type="predicted"/>
<evidence type="ECO:0000313" key="3">
    <source>
        <dbReference type="Proteomes" id="UP000070501"/>
    </source>
</evidence>
<protein>
    <submittedName>
        <fullName evidence="2">Uncharacterized protein</fullName>
    </submittedName>
</protein>
<dbReference type="STRING" id="196109.A0A136IWP1"/>
<keyword evidence="3" id="KW-1185">Reference proteome</keyword>
<evidence type="ECO:0000313" key="2">
    <source>
        <dbReference type="EMBL" id="KXJ89196.1"/>
    </source>
</evidence>
<organism evidence="2 3">
    <name type="scientific">Microdochium bolleyi</name>
    <dbReference type="NCBI Taxonomy" id="196109"/>
    <lineage>
        <taxon>Eukaryota</taxon>
        <taxon>Fungi</taxon>
        <taxon>Dikarya</taxon>
        <taxon>Ascomycota</taxon>
        <taxon>Pezizomycotina</taxon>
        <taxon>Sordariomycetes</taxon>
        <taxon>Xylariomycetidae</taxon>
        <taxon>Xylariales</taxon>
        <taxon>Microdochiaceae</taxon>
        <taxon>Microdochium</taxon>
    </lineage>
</organism>
<accession>A0A136IWP1</accession>
<evidence type="ECO:0000256" key="1">
    <source>
        <dbReference type="SAM" id="MobiDB-lite"/>
    </source>
</evidence>